<evidence type="ECO:0008006" key="5">
    <source>
        <dbReference type="Google" id="ProtNLM"/>
    </source>
</evidence>
<proteinExistence type="predicted"/>
<evidence type="ECO:0000256" key="2">
    <source>
        <dbReference type="SAM" id="SignalP"/>
    </source>
</evidence>
<protein>
    <recommendedName>
        <fullName evidence="5">ATP-binding protein</fullName>
    </recommendedName>
</protein>
<gene>
    <name evidence="3" type="ORF">GCM10010315_24410</name>
</gene>
<dbReference type="Proteomes" id="UP001500886">
    <property type="component" value="Unassembled WGS sequence"/>
</dbReference>
<feature type="region of interest" description="Disordered" evidence="1">
    <location>
        <begin position="50"/>
        <end position="79"/>
    </location>
</feature>
<sequence length="132" mass="12647">MRRVLAAAGLAASALTMATAGPAAALPKAPDLAGLGVSVDAVAQRATAAAGDAGGRAVRRTVPAAGRTGGTAVRTTTAAARRLTREAAGSASDILGETSASATRAGLPIGGLPTKGLPRVDRLPAVDVTGLG</sequence>
<keyword evidence="4" id="KW-1185">Reference proteome</keyword>
<evidence type="ECO:0000256" key="1">
    <source>
        <dbReference type="SAM" id="MobiDB-lite"/>
    </source>
</evidence>
<keyword evidence="2" id="KW-0732">Signal</keyword>
<dbReference type="RefSeq" id="WP_344435059.1">
    <property type="nucleotide sequence ID" value="NZ_BAAASL010000008.1"/>
</dbReference>
<organism evidence="3 4">
    <name type="scientific">Streptomyces luteosporeus</name>
    <dbReference type="NCBI Taxonomy" id="173856"/>
    <lineage>
        <taxon>Bacteria</taxon>
        <taxon>Bacillati</taxon>
        <taxon>Actinomycetota</taxon>
        <taxon>Actinomycetes</taxon>
        <taxon>Kitasatosporales</taxon>
        <taxon>Streptomycetaceae</taxon>
        <taxon>Streptomyces</taxon>
    </lineage>
</organism>
<reference evidence="4" key="1">
    <citation type="journal article" date="2019" name="Int. J. Syst. Evol. Microbiol.">
        <title>The Global Catalogue of Microorganisms (GCM) 10K type strain sequencing project: providing services to taxonomists for standard genome sequencing and annotation.</title>
        <authorList>
            <consortium name="The Broad Institute Genomics Platform"/>
            <consortium name="The Broad Institute Genome Sequencing Center for Infectious Disease"/>
            <person name="Wu L."/>
            <person name="Ma J."/>
        </authorList>
    </citation>
    <scope>NUCLEOTIDE SEQUENCE [LARGE SCALE GENOMIC DNA]</scope>
    <source>
        <strain evidence="4">JCM 4542</strain>
    </source>
</reference>
<feature type="compositionally biased region" description="Low complexity" evidence="1">
    <location>
        <begin position="60"/>
        <end position="79"/>
    </location>
</feature>
<comment type="caution">
    <text evidence="3">The sequence shown here is derived from an EMBL/GenBank/DDBJ whole genome shotgun (WGS) entry which is preliminary data.</text>
</comment>
<evidence type="ECO:0000313" key="3">
    <source>
        <dbReference type="EMBL" id="GAA2715395.1"/>
    </source>
</evidence>
<evidence type="ECO:0000313" key="4">
    <source>
        <dbReference type="Proteomes" id="UP001500886"/>
    </source>
</evidence>
<name>A0ABP6G4Z5_9ACTN</name>
<accession>A0ABP6G4Z5</accession>
<feature type="signal peptide" evidence="2">
    <location>
        <begin position="1"/>
        <end position="25"/>
    </location>
</feature>
<dbReference type="EMBL" id="BAAASL010000008">
    <property type="protein sequence ID" value="GAA2715395.1"/>
    <property type="molecule type" value="Genomic_DNA"/>
</dbReference>
<feature type="chain" id="PRO_5045516615" description="ATP-binding protein" evidence="2">
    <location>
        <begin position="26"/>
        <end position="132"/>
    </location>
</feature>